<dbReference type="Gene3D" id="3.30.200.20">
    <property type="entry name" value="Phosphorylase Kinase, domain 1"/>
    <property type="match status" value="1"/>
</dbReference>
<dbReference type="InterPro" id="IPR011009">
    <property type="entry name" value="Kinase-like_dom_sf"/>
</dbReference>
<dbReference type="PANTHER" id="PTHR21064:SF6">
    <property type="entry name" value="AMINOGLYCOSIDE PHOSPHOTRANSFERASE DOMAIN-CONTAINING PROTEIN"/>
    <property type="match status" value="1"/>
</dbReference>
<evidence type="ECO:0000313" key="4">
    <source>
        <dbReference type="Proteomes" id="UP001164653"/>
    </source>
</evidence>
<dbReference type="InterPro" id="IPR002575">
    <property type="entry name" value="Aminoglycoside_PTrfase"/>
</dbReference>
<evidence type="ECO:0000259" key="2">
    <source>
        <dbReference type="Pfam" id="PF01636"/>
    </source>
</evidence>
<evidence type="ECO:0000256" key="1">
    <source>
        <dbReference type="ARBA" id="ARBA00038240"/>
    </source>
</evidence>
<dbReference type="InterPro" id="IPR050249">
    <property type="entry name" value="Pseudomonas-type_ThrB"/>
</dbReference>
<dbReference type="SUPFAM" id="SSF56112">
    <property type="entry name" value="Protein kinase-like (PK-like)"/>
    <property type="match status" value="1"/>
</dbReference>
<feature type="domain" description="Aminoglycoside phosphotransferase" evidence="2">
    <location>
        <begin position="40"/>
        <end position="252"/>
    </location>
</feature>
<evidence type="ECO:0000313" key="3">
    <source>
        <dbReference type="EMBL" id="WAC13742.1"/>
    </source>
</evidence>
<dbReference type="AlphaFoldDB" id="A0A9E8SR33"/>
<dbReference type="KEGG" id="dpf:ON006_07230"/>
<dbReference type="PANTHER" id="PTHR21064">
    <property type="entry name" value="AMINOGLYCOSIDE PHOSPHOTRANSFERASE DOMAIN-CONTAINING PROTEIN-RELATED"/>
    <property type="match status" value="1"/>
</dbReference>
<protein>
    <submittedName>
        <fullName evidence="3">Phosphotransferase</fullName>
    </submittedName>
</protein>
<dbReference type="Proteomes" id="UP001164653">
    <property type="component" value="Chromosome"/>
</dbReference>
<gene>
    <name evidence="3" type="ORF">ON006_07230</name>
</gene>
<dbReference type="EMBL" id="CP112998">
    <property type="protein sequence ID" value="WAC13742.1"/>
    <property type="molecule type" value="Genomic_DNA"/>
</dbReference>
<proteinExistence type="inferred from homology"/>
<dbReference type="Gene3D" id="3.90.1200.10">
    <property type="match status" value="1"/>
</dbReference>
<organism evidence="3 4">
    <name type="scientific">Dyadobacter pollutisoli</name>
    <dbReference type="NCBI Taxonomy" id="2910158"/>
    <lineage>
        <taxon>Bacteria</taxon>
        <taxon>Pseudomonadati</taxon>
        <taxon>Bacteroidota</taxon>
        <taxon>Cytophagia</taxon>
        <taxon>Cytophagales</taxon>
        <taxon>Spirosomataceae</taxon>
        <taxon>Dyadobacter</taxon>
    </lineage>
</organism>
<name>A0A9E8SR33_9BACT</name>
<sequence length="334" mass="39163">MDHFPVTNSNLSAAHLAQFLKEKYFRETEEVSCRLLKAGINDTYLVTCAAEKYVYRVYSFSWRTTEDIGEELRLLRHLHSHGVSVSFPIADQNGIDIHYFNAPEGERQAVLFSFAAGDKMLNYSPETHYNVGALMARMHVLTENFHLNRVTYTHQELLVDSLEQLKRFLPEHTEEMVFMKSTQAYLISEFQKADISQLRKGAVHLDLWFDNLNITNNNEVTLFDFDFCGNGWLCLDMAYYILQVHSTEKDEAERTLKINRFMEGYESVVAVSEEEKRIIPMLGVSLYFFFLGIQSQRYENWSNVFFNDVYLKRFINLLLKKYFDLHELGQEKLL</sequence>
<comment type="similarity">
    <text evidence="1">Belongs to the pseudomonas-type ThrB family.</text>
</comment>
<dbReference type="Pfam" id="PF01636">
    <property type="entry name" value="APH"/>
    <property type="match status" value="1"/>
</dbReference>
<keyword evidence="4" id="KW-1185">Reference proteome</keyword>
<accession>A0A9E8SR33</accession>
<dbReference type="RefSeq" id="WP_244819150.1">
    <property type="nucleotide sequence ID" value="NZ_CP112998.1"/>
</dbReference>
<dbReference type="GO" id="GO:0004413">
    <property type="term" value="F:homoserine kinase activity"/>
    <property type="evidence" value="ECO:0007669"/>
    <property type="project" value="TreeGrafter"/>
</dbReference>
<reference evidence="3" key="1">
    <citation type="submission" date="2022-11" db="EMBL/GenBank/DDBJ databases">
        <title>Dyadobacter pollutisoli sp. nov., isolated from plastic dumped soil.</title>
        <authorList>
            <person name="Kim J.M."/>
            <person name="Kim K.R."/>
            <person name="Lee J.K."/>
            <person name="Hao L."/>
            <person name="Jeon C.O."/>
        </authorList>
    </citation>
    <scope>NUCLEOTIDE SEQUENCE</scope>
    <source>
        <strain evidence="3">U1</strain>
    </source>
</reference>
<dbReference type="GO" id="GO:0009088">
    <property type="term" value="P:threonine biosynthetic process"/>
    <property type="evidence" value="ECO:0007669"/>
    <property type="project" value="TreeGrafter"/>
</dbReference>